<dbReference type="AlphaFoldDB" id="A0A4V3JY56"/>
<dbReference type="PANTHER" id="PTHR22726:SF24">
    <property type="entry name" value="M48 FAMILY METALLOPEPTIDASE"/>
    <property type="match status" value="1"/>
</dbReference>
<protein>
    <submittedName>
        <fullName evidence="8">M48 family peptidase</fullName>
    </submittedName>
</protein>
<dbReference type="GO" id="GO:0004222">
    <property type="term" value="F:metalloendopeptidase activity"/>
    <property type="evidence" value="ECO:0007669"/>
    <property type="project" value="InterPro"/>
</dbReference>
<accession>A0A4V3JY56</accession>
<dbReference type="CDD" id="cd07331">
    <property type="entry name" value="M48C_Oma1_like"/>
    <property type="match status" value="1"/>
</dbReference>
<dbReference type="GO" id="GO:0016020">
    <property type="term" value="C:membrane"/>
    <property type="evidence" value="ECO:0007669"/>
    <property type="project" value="TreeGrafter"/>
</dbReference>
<evidence type="ECO:0000313" key="8">
    <source>
        <dbReference type="EMBL" id="TGN18596.1"/>
    </source>
</evidence>
<evidence type="ECO:0000256" key="2">
    <source>
        <dbReference type="ARBA" id="ARBA00022723"/>
    </source>
</evidence>
<reference evidence="8" key="1">
    <citation type="journal article" date="2019" name="PLoS Negl. Trop. Dis.">
        <title>Revisiting the worldwide diversity of Leptospira species in the environment.</title>
        <authorList>
            <person name="Vincent A.T."/>
            <person name="Schiettekatte O."/>
            <person name="Bourhy P."/>
            <person name="Veyrier F.J."/>
            <person name="Picardeau M."/>
        </authorList>
    </citation>
    <scope>NUCLEOTIDE SEQUENCE [LARGE SCALE GENOMIC DNA]</scope>
    <source>
        <strain evidence="8">201300427</strain>
    </source>
</reference>
<keyword evidence="2" id="KW-0479">Metal-binding</keyword>
<comment type="caution">
    <text evidence="8">The sequence shown here is derived from an EMBL/GenBank/DDBJ whole genome shotgun (WGS) entry which is preliminary data.</text>
</comment>
<feature type="domain" description="Peptidase M48" evidence="7">
    <location>
        <begin position="61"/>
        <end position="237"/>
    </location>
</feature>
<dbReference type="InterPro" id="IPR001915">
    <property type="entry name" value="Peptidase_M48"/>
</dbReference>
<dbReference type="PANTHER" id="PTHR22726">
    <property type="entry name" value="METALLOENDOPEPTIDASE OMA1"/>
    <property type="match status" value="1"/>
</dbReference>
<keyword evidence="4 6" id="KW-0862">Zinc</keyword>
<keyword evidence="3 6" id="KW-0378">Hydrolase</keyword>
<dbReference type="RefSeq" id="WP_135761279.1">
    <property type="nucleotide sequence ID" value="NZ_RQHW01000047.1"/>
</dbReference>
<evidence type="ECO:0000256" key="1">
    <source>
        <dbReference type="ARBA" id="ARBA00022670"/>
    </source>
</evidence>
<dbReference type="GO" id="GO:0051603">
    <property type="term" value="P:proteolysis involved in protein catabolic process"/>
    <property type="evidence" value="ECO:0007669"/>
    <property type="project" value="TreeGrafter"/>
</dbReference>
<evidence type="ECO:0000256" key="4">
    <source>
        <dbReference type="ARBA" id="ARBA00022833"/>
    </source>
</evidence>
<evidence type="ECO:0000256" key="6">
    <source>
        <dbReference type="RuleBase" id="RU003983"/>
    </source>
</evidence>
<comment type="cofactor">
    <cofactor evidence="6">
        <name>Zn(2+)</name>
        <dbReference type="ChEBI" id="CHEBI:29105"/>
    </cofactor>
    <text evidence="6">Binds 1 zinc ion per subunit.</text>
</comment>
<evidence type="ECO:0000256" key="3">
    <source>
        <dbReference type="ARBA" id="ARBA00022801"/>
    </source>
</evidence>
<proteinExistence type="inferred from homology"/>
<evidence type="ECO:0000256" key="5">
    <source>
        <dbReference type="ARBA" id="ARBA00023049"/>
    </source>
</evidence>
<dbReference type="InterPro" id="IPR051156">
    <property type="entry name" value="Mito/Outer_Membr_Metalloprot"/>
</dbReference>
<dbReference type="Proteomes" id="UP000298058">
    <property type="component" value="Unassembled WGS sequence"/>
</dbReference>
<dbReference type="PROSITE" id="PS51257">
    <property type="entry name" value="PROKAR_LIPOPROTEIN"/>
    <property type="match status" value="1"/>
</dbReference>
<evidence type="ECO:0000259" key="7">
    <source>
        <dbReference type="Pfam" id="PF01435"/>
    </source>
</evidence>
<dbReference type="Gene3D" id="3.30.2010.10">
    <property type="entry name" value="Metalloproteases ('zincins'), catalytic domain"/>
    <property type="match status" value="1"/>
</dbReference>
<comment type="similarity">
    <text evidence="6">Belongs to the peptidase M48 family.</text>
</comment>
<evidence type="ECO:0000313" key="9">
    <source>
        <dbReference type="Proteomes" id="UP000298058"/>
    </source>
</evidence>
<keyword evidence="9" id="KW-1185">Reference proteome</keyword>
<name>A0A4V3JY56_9LEPT</name>
<dbReference type="Pfam" id="PF01435">
    <property type="entry name" value="Peptidase_M48"/>
    <property type="match status" value="1"/>
</dbReference>
<organism evidence="8 9">
    <name type="scientific">Leptospira idonii</name>
    <dbReference type="NCBI Taxonomy" id="1193500"/>
    <lineage>
        <taxon>Bacteria</taxon>
        <taxon>Pseudomonadati</taxon>
        <taxon>Spirochaetota</taxon>
        <taxon>Spirochaetia</taxon>
        <taxon>Leptospirales</taxon>
        <taxon>Leptospiraceae</taxon>
        <taxon>Leptospira</taxon>
    </lineage>
</organism>
<dbReference type="GO" id="GO:0046872">
    <property type="term" value="F:metal ion binding"/>
    <property type="evidence" value="ECO:0007669"/>
    <property type="project" value="UniProtKB-KW"/>
</dbReference>
<keyword evidence="5 6" id="KW-0482">Metalloprotease</keyword>
<keyword evidence="1 6" id="KW-0645">Protease</keyword>
<dbReference type="OrthoDB" id="9810445at2"/>
<sequence length="260" mass="27909">MNRFLLLSFHCFVLLLISCQTSPTGRRQLLLVKDPEMNEMGTQAFAEMKKQTPIERGEAVNRYVNCIVQAELAVTEDSTGVASWEVVVFKDSTPNAFALPGGKIGVHTGILPVAKTPGQLAAVIGHEIGHVIARHGNERVSQNQITNGGMEALKTIGKGDMAGVLGAGAKFGVLLPYSRAHESEADYIGLEIMAKAGFNPEESVTLWENMSALGGSKSAEILSTHPSDETRMTQLKSKMSDALQLFNSAKSQGKVPGCRL</sequence>
<gene>
    <name evidence="8" type="ORF">EHS15_14540</name>
</gene>
<dbReference type="EMBL" id="RQHW01000047">
    <property type="protein sequence ID" value="TGN18596.1"/>
    <property type="molecule type" value="Genomic_DNA"/>
</dbReference>